<accession>A0A4Q9PFR0</accession>
<dbReference type="EMBL" id="ML145376">
    <property type="protein sequence ID" value="TBU51156.1"/>
    <property type="molecule type" value="Genomic_DNA"/>
</dbReference>
<dbReference type="Pfam" id="PF20414">
    <property type="entry name" value="DUF6698"/>
    <property type="match status" value="1"/>
</dbReference>
<dbReference type="InterPro" id="IPR046521">
    <property type="entry name" value="DUF6698"/>
</dbReference>
<feature type="region of interest" description="Disordered" evidence="1">
    <location>
        <begin position="461"/>
        <end position="481"/>
    </location>
</feature>
<feature type="region of interest" description="Disordered" evidence="1">
    <location>
        <begin position="664"/>
        <end position="719"/>
    </location>
</feature>
<organism evidence="2 3">
    <name type="scientific">Dichomitus squalens</name>
    <dbReference type="NCBI Taxonomy" id="114155"/>
    <lineage>
        <taxon>Eukaryota</taxon>
        <taxon>Fungi</taxon>
        <taxon>Dikarya</taxon>
        <taxon>Basidiomycota</taxon>
        <taxon>Agaricomycotina</taxon>
        <taxon>Agaricomycetes</taxon>
        <taxon>Polyporales</taxon>
        <taxon>Polyporaceae</taxon>
        <taxon>Dichomitus</taxon>
    </lineage>
</organism>
<feature type="compositionally biased region" description="Pro residues" evidence="1">
    <location>
        <begin position="47"/>
        <end position="60"/>
    </location>
</feature>
<feature type="compositionally biased region" description="Low complexity" evidence="1">
    <location>
        <begin position="104"/>
        <end position="144"/>
    </location>
</feature>
<feature type="compositionally biased region" description="Low complexity" evidence="1">
    <location>
        <begin position="687"/>
        <end position="699"/>
    </location>
</feature>
<feature type="region of interest" description="Disordered" evidence="1">
    <location>
        <begin position="161"/>
        <end position="208"/>
    </location>
</feature>
<evidence type="ECO:0000313" key="3">
    <source>
        <dbReference type="Proteomes" id="UP000292082"/>
    </source>
</evidence>
<sequence length="719" mass="80422">MPKESASKTNKGKVRDLRNVPPPPPLPTKRARLLRGNHALPVVPLHTTPPAPKRPNPDPGAGPSKKKTKGAQDAAPADSHDLYQQSPEQLRSSQRTSHRVQNVSSPDASSPPSDPSSSSDPFYSSTASTRNNSSSHPSSSYVSTLSSPALIAATIERIRAANQGRTVQNDNPQSADDTSGKKAQTRHTLPEPAAEDETSEEEEVEEGCDDLIEEDAEEDSENAVDDTEEVSPTDARRFIKAICKSKKSKFHVTDADPKQLTEHFKTWGRHCNRLCGLYTDIHKTIVIGMTVLRADPRVEEEYESCYKAIPNMSAAMAKLYTNNFFHLCDEVSKFMALCEQIISSPEDVFIFAKYMQVHAAAGHTTDISTLKTSLHSYFPYVVVSQTRVIPPPGPRVLAGHKNRNGGYCTTGTGRLIVPIDERSAFDQDPTEYYIVVPAFMLMPIPPYRYCKKKIGQIKQVANRTVRHKKRHQADRPEHRDDNKSYPSYLFLTDLKYDPACPQHHIFKSDFLVAGPSAVGRQNGSRGLGRKTIIDIYSITKVTPDYLTYVASLIRYLLSNEDRWNGDDAQRTGHRFHTALHSHLTVEFQAWEEDVDNDDFEQSDEPLDWNVFAYFNDKVFGSEAGAPDQQNPDEFIEDLGDDQDDIRTQALKARMAELDARCQRRRLGIRDASPQRTEQRQPRSQSPEVVETTSEVVDVTEYLEDSEPPSDDAGGWSLPC</sequence>
<dbReference type="AlphaFoldDB" id="A0A4Q9PFR0"/>
<protein>
    <submittedName>
        <fullName evidence="2">Uncharacterized protein</fullName>
    </submittedName>
</protein>
<gene>
    <name evidence="2" type="ORF">BD310DRAFT_835120</name>
</gene>
<evidence type="ECO:0000313" key="2">
    <source>
        <dbReference type="EMBL" id="TBU51156.1"/>
    </source>
</evidence>
<keyword evidence="3" id="KW-1185">Reference proteome</keyword>
<dbReference type="Proteomes" id="UP000292082">
    <property type="component" value="Unassembled WGS sequence"/>
</dbReference>
<feature type="compositionally biased region" description="Polar residues" evidence="1">
    <location>
        <begin position="82"/>
        <end position="103"/>
    </location>
</feature>
<evidence type="ECO:0000256" key="1">
    <source>
        <dbReference type="SAM" id="MobiDB-lite"/>
    </source>
</evidence>
<reference evidence="2 3" key="1">
    <citation type="submission" date="2019-01" db="EMBL/GenBank/DDBJ databases">
        <title>Draft genome sequences of three monokaryotic isolates of the white-rot basidiomycete fungus Dichomitus squalens.</title>
        <authorList>
            <consortium name="DOE Joint Genome Institute"/>
            <person name="Lopez S.C."/>
            <person name="Andreopoulos B."/>
            <person name="Pangilinan J."/>
            <person name="Lipzen A."/>
            <person name="Riley R."/>
            <person name="Ahrendt S."/>
            <person name="Ng V."/>
            <person name="Barry K."/>
            <person name="Daum C."/>
            <person name="Grigoriev I.V."/>
            <person name="Hilden K.S."/>
            <person name="Makela M.R."/>
            <person name="de Vries R.P."/>
        </authorList>
    </citation>
    <scope>NUCLEOTIDE SEQUENCE [LARGE SCALE GENOMIC DNA]</scope>
    <source>
        <strain evidence="2 3">CBS 464.89</strain>
    </source>
</reference>
<feature type="compositionally biased region" description="Polar residues" evidence="1">
    <location>
        <begin position="163"/>
        <end position="177"/>
    </location>
</feature>
<feature type="compositionally biased region" description="Acidic residues" evidence="1">
    <location>
        <begin position="700"/>
        <end position="709"/>
    </location>
</feature>
<proteinExistence type="predicted"/>
<name>A0A4Q9PFR0_9APHY</name>
<feature type="region of interest" description="Disordered" evidence="1">
    <location>
        <begin position="1"/>
        <end position="144"/>
    </location>
</feature>
<feature type="compositionally biased region" description="Acidic residues" evidence="1">
    <location>
        <begin position="193"/>
        <end position="208"/>
    </location>
</feature>